<organism evidence="1 2">
    <name type="scientific">Catenaria anguillulae PL171</name>
    <dbReference type="NCBI Taxonomy" id="765915"/>
    <lineage>
        <taxon>Eukaryota</taxon>
        <taxon>Fungi</taxon>
        <taxon>Fungi incertae sedis</taxon>
        <taxon>Blastocladiomycota</taxon>
        <taxon>Blastocladiomycetes</taxon>
        <taxon>Blastocladiales</taxon>
        <taxon>Catenariaceae</taxon>
        <taxon>Catenaria</taxon>
    </lineage>
</organism>
<name>A0A1Y2H6L9_9FUNG</name>
<keyword evidence="2" id="KW-1185">Reference proteome</keyword>
<sequence length="166" mass="18733">MTSFQSVYQFDQRLSQPSDGLLITSAPASGPASWWDGQVDEQANQVAFQDALRLWRANRADAQADAVEQEKERLGGWWDGQYDEQANQAAFASAVRQWRGEGPDRQRPATTATCSVGTIAGGEAVGKVHRELRVEFSDGMSLMEKMLLRRWKQEMDREDIRARQAR</sequence>
<gene>
    <name evidence="1" type="ORF">BCR44DRAFT_1445888</name>
</gene>
<comment type="caution">
    <text evidence="1">The sequence shown here is derived from an EMBL/GenBank/DDBJ whole genome shotgun (WGS) entry which is preliminary data.</text>
</comment>
<dbReference type="Proteomes" id="UP000193411">
    <property type="component" value="Unassembled WGS sequence"/>
</dbReference>
<protein>
    <submittedName>
        <fullName evidence="1">Uncharacterized protein</fullName>
    </submittedName>
</protein>
<feature type="non-terminal residue" evidence="1">
    <location>
        <position position="166"/>
    </location>
</feature>
<reference evidence="1 2" key="1">
    <citation type="submission" date="2016-07" db="EMBL/GenBank/DDBJ databases">
        <title>Pervasive Adenine N6-methylation of Active Genes in Fungi.</title>
        <authorList>
            <consortium name="DOE Joint Genome Institute"/>
            <person name="Mondo S.J."/>
            <person name="Dannebaum R.O."/>
            <person name="Kuo R.C."/>
            <person name="Labutti K."/>
            <person name="Haridas S."/>
            <person name="Kuo A."/>
            <person name="Salamov A."/>
            <person name="Ahrendt S.R."/>
            <person name="Lipzen A."/>
            <person name="Sullivan W."/>
            <person name="Andreopoulos W.B."/>
            <person name="Clum A."/>
            <person name="Lindquist E."/>
            <person name="Daum C."/>
            <person name="Ramamoorthy G.K."/>
            <person name="Gryganskyi A."/>
            <person name="Culley D."/>
            <person name="Magnuson J.K."/>
            <person name="James T.Y."/>
            <person name="O'Malley M.A."/>
            <person name="Stajich J.E."/>
            <person name="Spatafora J.W."/>
            <person name="Visel A."/>
            <person name="Grigoriev I.V."/>
        </authorList>
    </citation>
    <scope>NUCLEOTIDE SEQUENCE [LARGE SCALE GENOMIC DNA]</scope>
    <source>
        <strain evidence="1 2">PL171</strain>
    </source>
</reference>
<evidence type="ECO:0000313" key="2">
    <source>
        <dbReference type="Proteomes" id="UP000193411"/>
    </source>
</evidence>
<evidence type="ECO:0000313" key="1">
    <source>
        <dbReference type="EMBL" id="ORZ30155.1"/>
    </source>
</evidence>
<dbReference type="AlphaFoldDB" id="A0A1Y2H6L9"/>
<accession>A0A1Y2H6L9</accession>
<proteinExistence type="predicted"/>
<dbReference type="EMBL" id="MCFL01000098">
    <property type="protein sequence ID" value="ORZ30155.1"/>
    <property type="molecule type" value="Genomic_DNA"/>
</dbReference>